<dbReference type="InterPro" id="IPR014729">
    <property type="entry name" value="Rossmann-like_a/b/a_fold"/>
</dbReference>
<dbReference type="EC" id="2.7.7.3" evidence="1"/>
<keyword evidence="1" id="KW-0548">Nucleotidyltransferase</keyword>
<sequence length="58" mass="6327">MVSEETSSKGELLNKLRLDQNKSPVAIIVVPMVLAKDGSRISTTRIRNSEIDAQGNIC</sequence>
<reference evidence="1" key="1">
    <citation type="journal article" date="2014" name="Genome Biol. Evol.">
        <title>Pangenome evidence for extensive interdomain horizontal transfer affecting lineage core and shell genes in uncultured planktonic thaumarchaeota and euryarchaeota.</title>
        <authorList>
            <person name="Deschamps P."/>
            <person name="Zivanovic Y."/>
            <person name="Moreira D."/>
            <person name="Rodriguez-Valera F."/>
            <person name="Lopez-Garcia P."/>
        </authorList>
    </citation>
    <scope>NUCLEOTIDE SEQUENCE</scope>
</reference>
<protein>
    <submittedName>
        <fullName evidence="1">Cytidyltransferase-related domain-containing protein</fullName>
        <ecNumber evidence="1">2.7.7.3</ecNumber>
    </submittedName>
</protein>
<name>A0A075FV00_9ARCH</name>
<evidence type="ECO:0000313" key="1">
    <source>
        <dbReference type="EMBL" id="AIE93447.1"/>
    </source>
</evidence>
<dbReference type="Gene3D" id="3.40.50.620">
    <property type="entry name" value="HUPs"/>
    <property type="match status" value="1"/>
</dbReference>
<organism evidence="1">
    <name type="scientific">uncultured marine thaumarchaeote AD1000_36_B08</name>
    <dbReference type="NCBI Taxonomy" id="1455910"/>
    <lineage>
        <taxon>Archaea</taxon>
        <taxon>Nitrososphaerota</taxon>
        <taxon>environmental samples</taxon>
    </lineage>
</organism>
<keyword evidence="1" id="KW-0808">Transferase</keyword>
<dbReference type="EMBL" id="KF900394">
    <property type="protein sequence ID" value="AIE93447.1"/>
    <property type="molecule type" value="Genomic_DNA"/>
</dbReference>
<accession>A0A075FV00</accession>
<proteinExistence type="predicted"/>
<dbReference type="GO" id="GO:0004595">
    <property type="term" value="F:pantetheine-phosphate adenylyltransferase activity"/>
    <property type="evidence" value="ECO:0007669"/>
    <property type="project" value="UniProtKB-EC"/>
</dbReference>
<dbReference type="AlphaFoldDB" id="A0A075FV00"/>